<evidence type="ECO:0000313" key="3">
    <source>
        <dbReference type="Proteomes" id="UP000195569"/>
    </source>
</evidence>
<name>A0A1N7SRT0_9BURK</name>
<evidence type="ECO:0000256" key="1">
    <source>
        <dbReference type="SAM" id="Phobius"/>
    </source>
</evidence>
<feature type="transmembrane region" description="Helical" evidence="1">
    <location>
        <begin position="20"/>
        <end position="41"/>
    </location>
</feature>
<keyword evidence="3" id="KW-1185">Reference proteome</keyword>
<dbReference type="AlphaFoldDB" id="A0A1N7SRT0"/>
<accession>A0A1N7SRT0</accession>
<dbReference type="EMBL" id="CYGY02000075">
    <property type="protein sequence ID" value="SIT50171.1"/>
    <property type="molecule type" value="Genomic_DNA"/>
</dbReference>
<dbReference type="RefSeq" id="WP_087738897.1">
    <property type="nucleotide sequence ID" value="NZ_CYGY02000075.1"/>
</dbReference>
<dbReference type="OrthoDB" id="5325135at2"/>
<keyword evidence="1" id="KW-1133">Transmembrane helix</keyword>
<dbReference type="Proteomes" id="UP000195569">
    <property type="component" value="Unassembled WGS sequence"/>
</dbReference>
<sequence length="64" mass="6633">MQKTLDLIRAFARDEDGVTAIEYGLLAALIAVMVIGGATVAGTSLNSIFTYIGTELNTANGNKG</sequence>
<protein>
    <submittedName>
        <fullName evidence="2">Flp pilus assembly protein, pilin Flp</fullName>
    </submittedName>
</protein>
<dbReference type="Pfam" id="PF04964">
    <property type="entry name" value="Flp_Fap"/>
    <property type="match status" value="1"/>
</dbReference>
<keyword evidence="1" id="KW-0812">Transmembrane</keyword>
<organism evidence="2 3">
    <name type="scientific">Paraburkholderia piptadeniae</name>
    <dbReference type="NCBI Taxonomy" id="1701573"/>
    <lineage>
        <taxon>Bacteria</taxon>
        <taxon>Pseudomonadati</taxon>
        <taxon>Pseudomonadota</taxon>
        <taxon>Betaproteobacteria</taxon>
        <taxon>Burkholderiales</taxon>
        <taxon>Burkholderiaceae</taxon>
        <taxon>Paraburkholderia</taxon>
    </lineage>
</organism>
<keyword evidence="1" id="KW-0472">Membrane</keyword>
<evidence type="ECO:0000313" key="2">
    <source>
        <dbReference type="EMBL" id="SIT50171.1"/>
    </source>
</evidence>
<comment type="caution">
    <text evidence="2">The sequence shown here is derived from an EMBL/GenBank/DDBJ whole genome shotgun (WGS) entry which is preliminary data.</text>
</comment>
<dbReference type="InterPro" id="IPR007047">
    <property type="entry name" value="Flp_Fap"/>
</dbReference>
<reference evidence="2" key="1">
    <citation type="submission" date="2016-12" db="EMBL/GenBank/DDBJ databases">
        <authorList>
            <person name="Moulin L."/>
        </authorList>
    </citation>
    <scope>NUCLEOTIDE SEQUENCE [LARGE SCALE GENOMIC DNA]</scope>
    <source>
        <strain evidence="2">STM 7183</strain>
    </source>
</reference>
<proteinExistence type="predicted"/>
<gene>
    <name evidence="2" type="ORF">BN2476_750114</name>
</gene>